<evidence type="ECO:0000256" key="1">
    <source>
        <dbReference type="SAM" id="Phobius"/>
    </source>
</evidence>
<keyword evidence="1" id="KW-0812">Transmembrane</keyword>
<evidence type="ECO:0000313" key="3">
    <source>
        <dbReference type="WBParaSite" id="PSAMB.scaffold2950size20436.g19847.t1"/>
    </source>
</evidence>
<evidence type="ECO:0000313" key="2">
    <source>
        <dbReference type="Proteomes" id="UP000887566"/>
    </source>
</evidence>
<dbReference type="AlphaFoldDB" id="A0A914W1S0"/>
<reference evidence="3" key="1">
    <citation type="submission" date="2022-11" db="UniProtKB">
        <authorList>
            <consortium name="WormBaseParasite"/>
        </authorList>
    </citation>
    <scope>IDENTIFICATION</scope>
</reference>
<sequence length="151" mass="16610">MRRPDRLDYEVAPVVSSATPLRLDDDQLVVSTDERPRRRRSRLILAATLIAVLLIAVALIAVASLVATALVHGTDDMDYVDYNDLSDSVALAPNITASEVAKKRELLKTARKVLDKYYRINNGMTKIGPLANGRMINAIRSPSTPEEQPAN</sequence>
<feature type="transmembrane region" description="Helical" evidence="1">
    <location>
        <begin position="43"/>
        <end position="71"/>
    </location>
</feature>
<keyword evidence="1" id="KW-0472">Membrane</keyword>
<accession>A0A914W1S0</accession>
<name>A0A914W1S0_9BILA</name>
<protein>
    <submittedName>
        <fullName evidence="3">Uncharacterized protein</fullName>
    </submittedName>
</protein>
<keyword evidence="2" id="KW-1185">Reference proteome</keyword>
<dbReference type="WBParaSite" id="PSAMB.scaffold2950size20436.g19847.t1">
    <property type="protein sequence ID" value="PSAMB.scaffold2950size20436.g19847.t1"/>
    <property type="gene ID" value="PSAMB.scaffold2950size20436.g19847"/>
</dbReference>
<proteinExistence type="predicted"/>
<keyword evidence="1" id="KW-1133">Transmembrane helix</keyword>
<organism evidence="2 3">
    <name type="scientific">Plectus sambesii</name>
    <dbReference type="NCBI Taxonomy" id="2011161"/>
    <lineage>
        <taxon>Eukaryota</taxon>
        <taxon>Metazoa</taxon>
        <taxon>Ecdysozoa</taxon>
        <taxon>Nematoda</taxon>
        <taxon>Chromadorea</taxon>
        <taxon>Plectida</taxon>
        <taxon>Plectina</taxon>
        <taxon>Plectoidea</taxon>
        <taxon>Plectidae</taxon>
        <taxon>Plectus</taxon>
    </lineage>
</organism>
<dbReference type="Proteomes" id="UP000887566">
    <property type="component" value="Unplaced"/>
</dbReference>